<keyword evidence="2" id="KW-1185">Reference proteome</keyword>
<name>A0AAV1HWW5_9CHLO</name>
<organism evidence="1 2">
    <name type="scientific">Coccomyxa viridis</name>
    <dbReference type="NCBI Taxonomy" id="1274662"/>
    <lineage>
        <taxon>Eukaryota</taxon>
        <taxon>Viridiplantae</taxon>
        <taxon>Chlorophyta</taxon>
        <taxon>core chlorophytes</taxon>
        <taxon>Trebouxiophyceae</taxon>
        <taxon>Trebouxiophyceae incertae sedis</taxon>
        <taxon>Coccomyxaceae</taxon>
        <taxon>Coccomyxa</taxon>
    </lineage>
</organism>
<accession>A0AAV1HWW5</accession>
<dbReference type="EMBL" id="CAUYUE010000002">
    <property type="protein sequence ID" value="CAK0746296.1"/>
    <property type="molecule type" value="Genomic_DNA"/>
</dbReference>
<dbReference type="AlphaFoldDB" id="A0AAV1HWW5"/>
<comment type="caution">
    <text evidence="1">The sequence shown here is derived from an EMBL/GenBank/DDBJ whole genome shotgun (WGS) entry which is preliminary data.</text>
</comment>
<reference evidence="1 2" key="1">
    <citation type="submission" date="2023-10" db="EMBL/GenBank/DDBJ databases">
        <authorList>
            <person name="Maclean D."/>
            <person name="Macfadyen A."/>
        </authorList>
    </citation>
    <scope>NUCLEOTIDE SEQUENCE [LARGE SCALE GENOMIC DNA]</scope>
</reference>
<evidence type="ECO:0000313" key="2">
    <source>
        <dbReference type="Proteomes" id="UP001314263"/>
    </source>
</evidence>
<gene>
    <name evidence="1" type="ORF">CVIRNUC_001682</name>
</gene>
<dbReference type="Proteomes" id="UP001314263">
    <property type="component" value="Unassembled WGS sequence"/>
</dbReference>
<protein>
    <submittedName>
        <fullName evidence="1">Uncharacterized protein</fullName>
    </submittedName>
</protein>
<proteinExistence type="predicted"/>
<evidence type="ECO:0000313" key="1">
    <source>
        <dbReference type="EMBL" id="CAK0746296.1"/>
    </source>
</evidence>
<sequence>MIVDHDSISEVLTNRDLLQRIIRLGVGGDFHPDAAVPLRPGQNSNWSSCLLVDPFWKDVTRELAFSAPLCAHISTPENFSHAHTPGFQIRECHIEIRNALTQLHNLATSPLAQCLRSITLSDWSVVHSGILLWIQTAANEGRFPALERMAFNRVIPSQHLLPTQVTSVTLREIRPPYNSELGSEIGTFYLRLRSLEQLECLDVEYVDVGTYSMRLHTVRLTELLYLPRLQQLRLVVPGLHDDVDAGAFLGVNFMRQLREGCLQRLDITLLSDTEQDGKQGLGRLVQEVCEKAGDLFACAYYGPGSGQHSQEPRAVFERRSALRADAVRACMRKGLAAGKLQLDTDMTKQLLSSKSVMRKLMAADLPVHLHFGWHMTCEEIHRIARLPLKVGGIDWFAREQRGMQALYAPEWKDPEKFVLSLRNLEVRGDEKWLPAKFAALQELSLRGRPRSFMVPPSCTTLSLAYHDSRAVTQGLDGLSHVRSLTLEHVKVACLPPRLDALVLVRCRLKECPLPQGWRLQSLAIRSCSGQSGSVCSPGGSNHPIDLEHWVTRSRPKHLSVLGTQVSVGSSWADFADQLALSKLGSARIEGCSLASVAEGPSQEPLKLVEHIDSLLDDVFQVVLSPPKPGRPYRCTISRRNSLDVASAAVQAQGLLAAEP</sequence>